<feature type="domain" description="Myb-like" evidence="2">
    <location>
        <begin position="13"/>
        <end position="64"/>
    </location>
</feature>
<keyword evidence="5" id="KW-1185">Reference proteome</keyword>
<feature type="domain" description="Myb-like" evidence="2">
    <location>
        <begin position="65"/>
        <end position="111"/>
    </location>
</feature>
<dbReference type="PANTHER" id="PTHR45614">
    <property type="entry name" value="MYB PROTEIN-RELATED"/>
    <property type="match status" value="1"/>
</dbReference>
<proteinExistence type="predicted"/>
<dbReference type="PANTHER" id="PTHR45614:SF25">
    <property type="entry name" value="MYB PROTEIN"/>
    <property type="match status" value="1"/>
</dbReference>
<organism evidence="4 5">
    <name type="scientific">Tetraparma gracilis</name>
    <dbReference type="NCBI Taxonomy" id="2962635"/>
    <lineage>
        <taxon>Eukaryota</taxon>
        <taxon>Sar</taxon>
        <taxon>Stramenopiles</taxon>
        <taxon>Ochrophyta</taxon>
        <taxon>Bolidophyceae</taxon>
        <taxon>Parmales</taxon>
        <taxon>Triparmaceae</taxon>
        <taxon>Tetraparma</taxon>
    </lineage>
</organism>
<dbReference type="PROSITE" id="PS50090">
    <property type="entry name" value="MYB_LIKE"/>
    <property type="match status" value="2"/>
</dbReference>
<evidence type="ECO:0000256" key="1">
    <source>
        <dbReference type="SAM" id="MobiDB-lite"/>
    </source>
</evidence>
<evidence type="ECO:0000313" key="5">
    <source>
        <dbReference type="Proteomes" id="UP001165060"/>
    </source>
</evidence>
<feature type="region of interest" description="Disordered" evidence="1">
    <location>
        <begin position="135"/>
        <end position="160"/>
    </location>
</feature>
<dbReference type="SMART" id="SM00717">
    <property type="entry name" value="SANT"/>
    <property type="match status" value="2"/>
</dbReference>
<dbReference type="SUPFAM" id="SSF46689">
    <property type="entry name" value="Homeodomain-like"/>
    <property type="match status" value="1"/>
</dbReference>
<protein>
    <submittedName>
        <fullName evidence="4">Uncharacterized protein</fullName>
    </submittedName>
</protein>
<dbReference type="Proteomes" id="UP001165060">
    <property type="component" value="Unassembled WGS sequence"/>
</dbReference>
<dbReference type="InterPro" id="IPR001005">
    <property type="entry name" value="SANT/Myb"/>
</dbReference>
<name>A0ABQ6N6I9_9STRA</name>
<dbReference type="InterPro" id="IPR050560">
    <property type="entry name" value="MYB_TF"/>
</dbReference>
<dbReference type="PROSITE" id="PS51294">
    <property type="entry name" value="HTH_MYB"/>
    <property type="match status" value="2"/>
</dbReference>
<dbReference type="EMBL" id="BRYB01001042">
    <property type="protein sequence ID" value="GMI41990.1"/>
    <property type="molecule type" value="Genomic_DNA"/>
</dbReference>
<evidence type="ECO:0000259" key="3">
    <source>
        <dbReference type="PROSITE" id="PS51294"/>
    </source>
</evidence>
<reference evidence="4 5" key="1">
    <citation type="journal article" date="2023" name="Commun. Biol.">
        <title>Genome analysis of Parmales, the sister group of diatoms, reveals the evolutionary specialization of diatoms from phago-mixotrophs to photoautotrophs.</title>
        <authorList>
            <person name="Ban H."/>
            <person name="Sato S."/>
            <person name="Yoshikawa S."/>
            <person name="Yamada K."/>
            <person name="Nakamura Y."/>
            <person name="Ichinomiya M."/>
            <person name="Sato N."/>
            <person name="Blanc-Mathieu R."/>
            <person name="Endo H."/>
            <person name="Kuwata A."/>
            <person name="Ogata H."/>
        </authorList>
    </citation>
    <scope>NUCLEOTIDE SEQUENCE [LARGE SCALE GENOMIC DNA]</scope>
</reference>
<feature type="compositionally biased region" description="Low complexity" evidence="1">
    <location>
        <begin position="135"/>
        <end position="147"/>
    </location>
</feature>
<dbReference type="Gene3D" id="1.10.10.60">
    <property type="entry name" value="Homeodomain-like"/>
    <property type="match status" value="2"/>
</dbReference>
<comment type="caution">
    <text evidence="4">The sequence shown here is derived from an EMBL/GenBank/DDBJ whole genome shotgun (WGS) entry which is preliminary data.</text>
</comment>
<gene>
    <name evidence="4" type="ORF">TeGR_g8253</name>
</gene>
<accession>A0ABQ6N6I9</accession>
<dbReference type="CDD" id="cd00167">
    <property type="entry name" value="SANT"/>
    <property type="match status" value="2"/>
</dbReference>
<evidence type="ECO:0000259" key="2">
    <source>
        <dbReference type="PROSITE" id="PS50090"/>
    </source>
</evidence>
<feature type="domain" description="HTH myb-type" evidence="3">
    <location>
        <begin position="13"/>
        <end position="68"/>
    </location>
</feature>
<evidence type="ECO:0000313" key="4">
    <source>
        <dbReference type="EMBL" id="GMI41990.1"/>
    </source>
</evidence>
<dbReference type="Pfam" id="PF13921">
    <property type="entry name" value="Myb_DNA-bind_6"/>
    <property type="match status" value="1"/>
</dbReference>
<sequence>MDEYRVTKRRIQRPSKDKKAWTKEEDTVLLKLVAEHGVTMWSKISDALGCRSGKQCRERYHNHLDPSVKKGSWTREEDALILTLQKKYGNSWAKITSFLPGRTDNAVKNRYWSATRSKARREKLVDVRGRSASSASSASYEAAERGSVGSADEQSVGVVSASGSDSDYEAYAASPARGSLHSLHFSSNLKVNIPTSIAAVDYMSDEEISASFLDVMGEAAAPTVSPTSTCTSSDSSATEDDMLDVADFFQLGGDEGLSFEFVDNDEERVLLGMA</sequence>
<feature type="domain" description="HTH myb-type" evidence="3">
    <location>
        <begin position="69"/>
        <end position="119"/>
    </location>
</feature>
<dbReference type="InterPro" id="IPR009057">
    <property type="entry name" value="Homeodomain-like_sf"/>
</dbReference>
<dbReference type="InterPro" id="IPR017930">
    <property type="entry name" value="Myb_dom"/>
</dbReference>